<dbReference type="GO" id="GO:0032588">
    <property type="term" value="C:trans-Golgi network membrane"/>
    <property type="evidence" value="ECO:0007669"/>
    <property type="project" value="TreeGrafter"/>
</dbReference>
<feature type="region of interest" description="Disordered" evidence="5">
    <location>
        <begin position="1"/>
        <end position="42"/>
    </location>
</feature>
<feature type="compositionally biased region" description="Basic and acidic residues" evidence="5">
    <location>
        <begin position="125"/>
        <end position="141"/>
    </location>
</feature>
<dbReference type="InterPro" id="IPR007273">
    <property type="entry name" value="SCAMP"/>
</dbReference>
<evidence type="ECO:0000313" key="8">
    <source>
        <dbReference type="Proteomes" id="UP000245609"/>
    </source>
</evidence>
<dbReference type="AlphaFoldDB" id="A0A2T9ZHM7"/>
<feature type="transmembrane region" description="Helical" evidence="6">
    <location>
        <begin position="272"/>
        <end position="294"/>
    </location>
</feature>
<evidence type="ECO:0000256" key="2">
    <source>
        <dbReference type="ARBA" id="ARBA00022692"/>
    </source>
</evidence>
<feature type="transmembrane region" description="Helical" evidence="6">
    <location>
        <begin position="219"/>
        <end position="238"/>
    </location>
</feature>
<dbReference type="EMBL" id="MBFS01000164">
    <property type="protein sequence ID" value="PVV04084.1"/>
    <property type="molecule type" value="Genomic_DNA"/>
</dbReference>
<protein>
    <recommendedName>
        <fullName evidence="9">Secretory carrier-associated membrane protein</fullName>
    </recommendedName>
</protein>
<keyword evidence="4 6" id="KW-0472">Membrane</keyword>
<feature type="transmembrane region" description="Helical" evidence="6">
    <location>
        <begin position="187"/>
        <end position="207"/>
    </location>
</feature>
<comment type="caution">
    <text evidence="7">The sequence shown here is derived from an EMBL/GenBank/DDBJ whole genome shotgun (WGS) entry which is preliminary data.</text>
</comment>
<keyword evidence="8" id="KW-1185">Reference proteome</keyword>
<proteinExistence type="predicted"/>
<organism evidence="7 8">
    <name type="scientific">Smittium megazygosporum</name>
    <dbReference type="NCBI Taxonomy" id="133381"/>
    <lineage>
        <taxon>Eukaryota</taxon>
        <taxon>Fungi</taxon>
        <taxon>Fungi incertae sedis</taxon>
        <taxon>Zoopagomycota</taxon>
        <taxon>Kickxellomycotina</taxon>
        <taxon>Harpellomycetes</taxon>
        <taxon>Harpellales</taxon>
        <taxon>Legeriomycetaceae</taxon>
        <taxon>Smittium</taxon>
    </lineage>
</organism>
<dbReference type="GO" id="GO:0055038">
    <property type="term" value="C:recycling endosome membrane"/>
    <property type="evidence" value="ECO:0007669"/>
    <property type="project" value="TreeGrafter"/>
</dbReference>
<sequence length="337" mass="37842">MTNIDSNPFSDSDKKSQNQSKYGYKSDIVEPDYDPDSVTAGNSLLHTPLVADLRLNYADPDYSEYSNRAQSPNGYVTAGLKPEPEPYIPNKPGGKLNGNAYESEFERRERELRERERNLEAQARVLEEQRLEQQQESERLRNMSSNAPAGYRPANNFPPFYPLIYHNIMDEIPVSERKSVQILYKEWLSLVCVLLINCVACLVLLISAKTDVGSAGGDFGGSIVYFFVISVLSFFLWYRPVYNAYMKDSALFFGSAGLINFIRAISGGRVLTSVFCGIATACWFLHAFFALSLFRKTYSQYKNRGHSFNEARNQAYVGFARSSAGQAAVSSMVSSQV</sequence>
<accession>A0A2T9ZHM7</accession>
<dbReference type="Pfam" id="PF04144">
    <property type="entry name" value="SCAMP"/>
    <property type="match status" value="1"/>
</dbReference>
<dbReference type="GO" id="GO:0015031">
    <property type="term" value="P:protein transport"/>
    <property type="evidence" value="ECO:0007669"/>
    <property type="project" value="InterPro"/>
</dbReference>
<dbReference type="PANTHER" id="PTHR10687:SF90">
    <property type="entry name" value="SECRETORY CARRIER MEMBRANE PROTEIN"/>
    <property type="match status" value="1"/>
</dbReference>
<comment type="subcellular location">
    <subcellularLocation>
        <location evidence="1">Membrane</location>
        <topology evidence="1">Multi-pass membrane protein</topology>
    </subcellularLocation>
</comment>
<evidence type="ECO:0000313" key="7">
    <source>
        <dbReference type="EMBL" id="PVV04084.1"/>
    </source>
</evidence>
<keyword evidence="2 6" id="KW-0812">Transmembrane</keyword>
<dbReference type="PANTHER" id="PTHR10687">
    <property type="entry name" value="SECRETORY CARRIER-ASSOCIATED MEMBRANE PROTEIN SCAMP"/>
    <property type="match status" value="1"/>
</dbReference>
<evidence type="ECO:0000256" key="3">
    <source>
        <dbReference type="ARBA" id="ARBA00022989"/>
    </source>
</evidence>
<gene>
    <name evidence="7" type="ORF">BB560_001423</name>
</gene>
<feature type="region of interest" description="Disordered" evidence="5">
    <location>
        <begin position="125"/>
        <end position="151"/>
    </location>
</feature>
<keyword evidence="3 6" id="KW-1133">Transmembrane helix</keyword>
<reference evidence="7 8" key="1">
    <citation type="journal article" date="2018" name="MBio">
        <title>Comparative Genomics Reveals the Core Gene Toolbox for the Fungus-Insect Symbiosis.</title>
        <authorList>
            <person name="Wang Y."/>
            <person name="Stata M."/>
            <person name="Wang W."/>
            <person name="Stajich J.E."/>
            <person name="White M.M."/>
            <person name="Moncalvo J.M."/>
        </authorList>
    </citation>
    <scope>NUCLEOTIDE SEQUENCE [LARGE SCALE GENOMIC DNA]</scope>
    <source>
        <strain evidence="7 8">SC-DP-2</strain>
    </source>
</reference>
<evidence type="ECO:0000256" key="1">
    <source>
        <dbReference type="ARBA" id="ARBA00004141"/>
    </source>
</evidence>
<evidence type="ECO:0008006" key="9">
    <source>
        <dbReference type="Google" id="ProtNLM"/>
    </source>
</evidence>
<evidence type="ECO:0000256" key="5">
    <source>
        <dbReference type="SAM" id="MobiDB-lite"/>
    </source>
</evidence>
<dbReference type="OrthoDB" id="242866at2759"/>
<name>A0A2T9ZHM7_9FUNG</name>
<evidence type="ECO:0000256" key="6">
    <source>
        <dbReference type="SAM" id="Phobius"/>
    </source>
</evidence>
<feature type="transmembrane region" description="Helical" evidence="6">
    <location>
        <begin position="250"/>
        <end position="266"/>
    </location>
</feature>
<dbReference type="Proteomes" id="UP000245609">
    <property type="component" value="Unassembled WGS sequence"/>
</dbReference>
<evidence type="ECO:0000256" key="4">
    <source>
        <dbReference type="ARBA" id="ARBA00023136"/>
    </source>
</evidence>